<accession>A0AAC9IZF3</accession>
<keyword evidence="4" id="KW-1185">Reference proteome</keyword>
<sequence length="261" mass="30672">MAVTDLNKFLATFFSAKRCTIVENKDGVLTVQLTEEMDRALMNRPFYWHYIKKMGNQGDPMQLTLVTNPNKKEVKGEWIHFGSPRLQQIMNYLNQNEKYTKLFQSMNVESNTPLYPWLITNIKVSYKGKHKKDELISIGLHLVNGSMKVEMMKELSSVPLQQLIPDYCYTISPMIKLDSGFKRIERVIDDYIERQTHDWAEESIHLLKKEMTLLQHFYSNDDEENSEQQMEKELKEIKNRYNPTITYQVINGGLFYLSPAL</sequence>
<dbReference type="EMBL" id="CP017962">
    <property type="protein sequence ID" value="APC48313.1"/>
    <property type="molecule type" value="Genomic_DNA"/>
</dbReference>
<protein>
    <recommendedName>
        <fullName evidence="5">YqhG family protein</fullName>
    </recommendedName>
</protein>
<dbReference type="GeneID" id="71514546"/>
<dbReference type="KEGG" id="vhl:BME96_09100"/>
<dbReference type="AlphaFoldDB" id="A0AAC9IZF3"/>
<dbReference type="Proteomes" id="UP000621631">
    <property type="component" value="Unassembled WGS sequence"/>
</dbReference>
<name>A0AAC9IZF3_VIRHA</name>
<gene>
    <name evidence="1" type="ORF">BME96_09100</name>
    <name evidence="2" type="ORF">IC602_08955</name>
</gene>
<evidence type="ECO:0000313" key="3">
    <source>
        <dbReference type="Proteomes" id="UP000182945"/>
    </source>
</evidence>
<proteinExistence type="predicted"/>
<reference evidence="2 4" key="2">
    <citation type="submission" date="2020-09" db="EMBL/GenBank/DDBJ databases">
        <title>Draft Genome Sequences of Oil-Oxidizing Bacteria Halomonas titanicae, Marinobacter lutaoensis, and Virgibacillus halodenitrificans Isolated from Highly Saline Environments.</title>
        <authorList>
            <person name="Grouzdev D.S."/>
            <person name="Sokolova D.S."/>
            <person name="Semenova E.M."/>
            <person name="Borzenkov I.A."/>
            <person name="Bidzhieva S.K."/>
            <person name="Poltaraus A.B."/>
            <person name="Nazina T.N."/>
        </authorList>
    </citation>
    <scope>NUCLEOTIDE SEQUENCE [LARGE SCALE GENOMIC DNA]</scope>
    <source>
        <strain evidence="2 4">VKM B-3472D</strain>
    </source>
</reference>
<evidence type="ECO:0008006" key="5">
    <source>
        <dbReference type="Google" id="ProtNLM"/>
    </source>
</evidence>
<evidence type="ECO:0000313" key="4">
    <source>
        <dbReference type="Proteomes" id="UP000621631"/>
    </source>
</evidence>
<dbReference type="RefSeq" id="WP_071648936.1">
    <property type="nucleotide sequence ID" value="NZ_CP017962.1"/>
</dbReference>
<dbReference type="EMBL" id="JACWEZ010000004">
    <property type="protein sequence ID" value="MBD1222738.1"/>
    <property type="molecule type" value="Genomic_DNA"/>
</dbReference>
<evidence type="ECO:0000313" key="2">
    <source>
        <dbReference type="EMBL" id="MBD1222738.1"/>
    </source>
</evidence>
<dbReference type="Proteomes" id="UP000182945">
    <property type="component" value="Chromosome"/>
</dbReference>
<organism evidence="1 3">
    <name type="scientific">Virgibacillus halodenitrificans</name>
    <name type="common">Bacillus halodenitrificans</name>
    <dbReference type="NCBI Taxonomy" id="1482"/>
    <lineage>
        <taxon>Bacteria</taxon>
        <taxon>Bacillati</taxon>
        <taxon>Bacillota</taxon>
        <taxon>Bacilli</taxon>
        <taxon>Bacillales</taxon>
        <taxon>Bacillaceae</taxon>
        <taxon>Virgibacillus</taxon>
    </lineage>
</organism>
<reference evidence="1 3" key="1">
    <citation type="submission" date="2016-11" db="EMBL/GenBank/DDBJ databases">
        <title>Complete genome sequencing of Virgibacillus halodenitrificans PDB-F2.</title>
        <authorList>
            <person name="Sun Z."/>
            <person name="Zhou Y."/>
            <person name="Li H."/>
        </authorList>
    </citation>
    <scope>NUCLEOTIDE SEQUENCE [LARGE SCALE GENOMIC DNA]</scope>
    <source>
        <strain evidence="1 3">PDB-F2</strain>
    </source>
</reference>
<dbReference type="Pfam" id="PF11079">
    <property type="entry name" value="YqhG"/>
    <property type="match status" value="1"/>
</dbReference>
<evidence type="ECO:0000313" key="1">
    <source>
        <dbReference type="EMBL" id="APC48313.1"/>
    </source>
</evidence>
<dbReference type="InterPro" id="IPR024562">
    <property type="entry name" value="YqhG"/>
</dbReference>